<keyword evidence="1" id="KW-0472">Membrane</keyword>
<keyword evidence="1" id="KW-0812">Transmembrane</keyword>
<dbReference type="RefSeq" id="XP_954238.1">
    <property type="nucleotide sequence ID" value="XM_949145.1"/>
</dbReference>
<keyword evidence="1" id="KW-1133">Transmembrane helix</keyword>
<dbReference type="OrthoDB" id="361588at2759"/>
<evidence type="ECO:0000256" key="1">
    <source>
        <dbReference type="SAM" id="Phobius"/>
    </source>
</evidence>
<dbReference type="eggNOG" id="ENOG502QWW1">
    <property type="taxonomic scope" value="Eukaryota"/>
</dbReference>
<evidence type="ECO:0000313" key="3">
    <source>
        <dbReference type="Proteomes" id="UP000001950"/>
    </source>
</evidence>
<organism evidence="2 3">
    <name type="scientific">Theileria annulata</name>
    <dbReference type="NCBI Taxonomy" id="5874"/>
    <lineage>
        <taxon>Eukaryota</taxon>
        <taxon>Sar</taxon>
        <taxon>Alveolata</taxon>
        <taxon>Apicomplexa</taxon>
        <taxon>Aconoidasida</taxon>
        <taxon>Piroplasmida</taxon>
        <taxon>Theileriidae</taxon>
        <taxon>Theileria</taxon>
    </lineage>
</organism>
<dbReference type="AlphaFoldDB" id="Q4UH78"/>
<dbReference type="EMBL" id="CR940347">
    <property type="protein sequence ID" value="CAI73561.1"/>
    <property type="molecule type" value="Genomic_DNA"/>
</dbReference>
<dbReference type="Proteomes" id="UP000001950">
    <property type="component" value="Chromosome 1"/>
</dbReference>
<dbReference type="VEuPathDB" id="PiroplasmaDB:TA20395"/>
<accession>Q4UH78</accession>
<gene>
    <name evidence="2" type="ORF">TA20395</name>
</gene>
<dbReference type="KEGG" id="tan:TA20395"/>
<evidence type="ECO:0000313" key="2">
    <source>
        <dbReference type="EMBL" id="CAI73561.1"/>
    </source>
</evidence>
<sequence length="267" mass="32229">MRNKLNNLISVRTLNSFKFSKSRDLTKSWDFVRNYDCVYLNLHKLDYNLLLTDNKLVKKQFGEYLAILDQIKKFNKKLVLIGLSRKAELSSFGDVVMNNQLELFNLFFLLFQFQNNLLLDKRGVDLLKNKCPNIYKLLFIHKTNYYYNQILHYLRESNANERILIVVDEYLKENFMDLREKIEFNNFTESFNFNENMRNWSLFLCFYLFLPLLTVSSAVFYGFVKYIYSINRDKFISVTIQDESINSRKNRELKLNKNIHFYDTQRD</sequence>
<dbReference type="InParanoid" id="Q4UH78"/>
<reference evidence="2 3" key="1">
    <citation type="journal article" date="2005" name="Science">
        <title>Genome of the host-cell transforming parasite Theileria annulata compared with T. parva.</title>
        <authorList>
            <person name="Pain A."/>
            <person name="Renauld H."/>
            <person name="Berriman M."/>
            <person name="Murphy L."/>
            <person name="Yeats C.A."/>
            <person name="Weir W."/>
            <person name="Kerhornou A."/>
            <person name="Aslett M."/>
            <person name="Bishop R."/>
            <person name="Bouchier C."/>
            <person name="Cochet M."/>
            <person name="Coulson R.M.R."/>
            <person name="Cronin A."/>
            <person name="de Villiers E.P."/>
            <person name="Fraser A."/>
            <person name="Fosker N."/>
            <person name="Gardner M."/>
            <person name="Goble A."/>
            <person name="Griffiths-Jones S."/>
            <person name="Harris D.E."/>
            <person name="Katzer F."/>
            <person name="Larke N."/>
            <person name="Lord A."/>
            <person name="Maser P."/>
            <person name="McKellar S."/>
            <person name="Mooney P."/>
            <person name="Morton F."/>
            <person name="Nene V."/>
            <person name="O'Neil S."/>
            <person name="Price C."/>
            <person name="Quail M.A."/>
            <person name="Rabbinowitsch E."/>
            <person name="Rawlings N.D."/>
            <person name="Rutter S."/>
            <person name="Saunders D."/>
            <person name="Seeger K."/>
            <person name="Shah T."/>
            <person name="Squares R."/>
            <person name="Squares S."/>
            <person name="Tivey A."/>
            <person name="Walker A.R."/>
            <person name="Woodward J."/>
            <person name="Dobbelaere D.A.E."/>
            <person name="Langsley G."/>
            <person name="Rajandream M.A."/>
            <person name="McKeever D."/>
            <person name="Shiels B."/>
            <person name="Tait A."/>
            <person name="Barrell B.G."/>
            <person name="Hall N."/>
        </authorList>
    </citation>
    <scope>NUCLEOTIDE SEQUENCE [LARGE SCALE GENOMIC DNA]</scope>
    <source>
        <strain evidence="3">Ankara</strain>
    </source>
</reference>
<dbReference type="GeneID" id="3863490"/>
<dbReference type="OMA" id="NYDCVYL"/>
<protein>
    <submittedName>
        <fullName evidence="2">Uncharacterized protein</fullName>
    </submittedName>
</protein>
<name>Q4UH78_THEAN</name>
<keyword evidence="3" id="KW-1185">Reference proteome</keyword>
<feature type="transmembrane region" description="Helical" evidence="1">
    <location>
        <begin position="200"/>
        <end position="224"/>
    </location>
</feature>
<proteinExistence type="predicted"/>